<accession>A0AAQ3Q4I4</accession>
<keyword evidence="2 5" id="KW-0732">Signal</keyword>
<reference evidence="6 7" key="1">
    <citation type="submission" date="2023-10" db="EMBL/GenBank/DDBJ databases">
        <title>Chromosome-scale genome assembly provides insights into flower coloration mechanisms of Canna indica.</title>
        <authorList>
            <person name="Li C."/>
        </authorList>
    </citation>
    <scope>NUCLEOTIDE SEQUENCE [LARGE SCALE GENOMIC DNA]</scope>
    <source>
        <tissue evidence="6">Flower</tissue>
    </source>
</reference>
<keyword evidence="7" id="KW-1185">Reference proteome</keyword>
<keyword evidence="4" id="KW-0325">Glycoprotein</keyword>
<comment type="similarity">
    <text evidence="1">Belongs to the 'GDSL' lipolytic enzyme family.</text>
</comment>
<dbReference type="PANTHER" id="PTHR22835:SF663">
    <property type="entry name" value="LIPASE-LIKE"/>
    <property type="match status" value="1"/>
</dbReference>
<dbReference type="AlphaFoldDB" id="A0AAQ3Q4I4"/>
<dbReference type="Gene3D" id="3.40.50.1110">
    <property type="entry name" value="SGNH hydrolase"/>
    <property type="match status" value="1"/>
</dbReference>
<dbReference type="Pfam" id="PF00657">
    <property type="entry name" value="Lipase_GDSL"/>
    <property type="match status" value="1"/>
</dbReference>
<feature type="signal peptide" evidence="5">
    <location>
        <begin position="1"/>
        <end position="24"/>
    </location>
</feature>
<dbReference type="InterPro" id="IPR001087">
    <property type="entry name" value="GDSL"/>
</dbReference>
<dbReference type="CDD" id="cd01837">
    <property type="entry name" value="SGNH_plant_lipase_like"/>
    <property type="match status" value="1"/>
</dbReference>
<name>A0AAQ3Q4I4_9LILI</name>
<dbReference type="SUPFAM" id="SSF52266">
    <property type="entry name" value="SGNH hydrolase"/>
    <property type="match status" value="1"/>
</dbReference>
<protein>
    <submittedName>
        <fullName evidence="6">GDSL esterase/lipase</fullName>
    </submittedName>
</protein>
<keyword evidence="3" id="KW-0378">Hydrolase</keyword>
<feature type="chain" id="PRO_5043024993" evidence="5">
    <location>
        <begin position="25"/>
        <end position="397"/>
    </location>
</feature>
<proteinExistence type="inferred from homology"/>
<evidence type="ECO:0000256" key="4">
    <source>
        <dbReference type="ARBA" id="ARBA00023180"/>
    </source>
</evidence>
<dbReference type="PANTHER" id="PTHR22835">
    <property type="entry name" value="ZINC FINGER FYVE DOMAIN CONTAINING PROTEIN"/>
    <property type="match status" value="1"/>
</dbReference>
<evidence type="ECO:0000256" key="2">
    <source>
        <dbReference type="ARBA" id="ARBA00022729"/>
    </source>
</evidence>
<evidence type="ECO:0000256" key="5">
    <source>
        <dbReference type="SAM" id="SignalP"/>
    </source>
</evidence>
<organism evidence="6 7">
    <name type="scientific">Canna indica</name>
    <name type="common">Indian-shot</name>
    <dbReference type="NCBI Taxonomy" id="4628"/>
    <lineage>
        <taxon>Eukaryota</taxon>
        <taxon>Viridiplantae</taxon>
        <taxon>Streptophyta</taxon>
        <taxon>Embryophyta</taxon>
        <taxon>Tracheophyta</taxon>
        <taxon>Spermatophyta</taxon>
        <taxon>Magnoliopsida</taxon>
        <taxon>Liliopsida</taxon>
        <taxon>Zingiberales</taxon>
        <taxon>Cannaceae</taxon>
        <taxon>Canna</taxon>
    </lineage>
</organism>
<sequence>MASQSTSAFLLFPFLCLACCNVDAELGAAGCYTSIFSFGDSLADTGNRVLASADDTVGRPPYGETFFHHPTGRFCDGRLIIDFIAQAIGLPFVKPSLAGVGEDGEGFRYGANFATGGATALDGDYFMSKGMEIPWTNYSLSTQLQWFKQLLPSLCSSAAECESMMNTSLFLVGEIGGNDYNNPIFKFGRGAIEDVKSFVPDVVNAISSAIDELISLGARTMVVPGNFPVGCSAIYLTIFESERKEEYDPETGCINWLNEFAMYHNRLLRRELRRQSRRYPEVTIIYADYYEAAMPMYRSPQQYGFGESALGACCGGGGTYNCNSSAECGMEGAKVCSNPSSQISWDGIHLTEAAYKIIARGLLRSYTFPSISQLCPQIEWNTFASGDHDDHTLLLSS</sequence>
<evidence type="ECO:0000313" key="7">
    <source>
        <dbReference type="Proteomes" id="UP001327560"/>
    </source>
</evidence>
<dbReference type="GO" id="GO:0016788">
    <property type="term" value="F:hydrolase activity, acting on ester bonds"/>
    <property type="evidence" value="ECO:0007669"/>
    <property type="project" value="InterPro"/>
</dbReference>
<dbReference type="InterPro" id="IPR036514">
    <property type="entry name" value="SGNH_hydro_sf"/>
</dbReference>
<gene>
    <name evidence="6" type="ORF">Cni_G04461</name>
</gene>
<evidence type="ECO:0000256" key="3">
    <source>
        <dbReference type="ARBA" id="ARBA00022801"/>
    </source>
</evidence>
<dbReference type="EMBL" id="CP136890">
    <property type="protein sequence ID" value="WOK95754.1"/>
    <property type="molecule type" value="Genomic_DNA"/>
</dbReference>
<dbReference type="InterPro" id="IPR035669">
    <property type="entry name" value="SGNH_plant_lipase-like"/>
</dbReference>
<dbReference type="Proteomes" id="UP001327560">
    <property type="component" value="Chromosome 1"/>
</dbReference>
<evidence type="ECO:0000313" key="6">
    <source>
        <dbReference type="EMBL" id="WOK95754.1"/>
    </source>
</evidence>
<evidence type="ECO:0000256" key="1">
    <source>
        <dbReference type="ARBA" id="ARBA00008668"/>
    </source>
</evidence>